<dbReference type="InterPro" id="IPR053197">
    <property type="entry name" value="F-box_SCFL_complex_component"/>
</dbReference>
<dbReference type="InterPro" id="IPR032675">
    <property type="entry name" value="LRR_dom_sf"/>
</dbReference>
<dbReference type="PANTHER" id="PTHR34223">
    <property type="entry name" value="OS11G0201299 PROTEIN"/>
    <property type="match status" value="1"/>
</dbReference>
<dbReference type="SUPFAM" id="SSF81383">
    <property type="entry name" value="F-box domain"/>
    <property type="match status" value="1"/>
</dbReference>
<feature type="domain" description="F-box" evidence="1">
    <location>
        <begin position="13"/>
        <end position="67"/>
    </location>
</feature>
<dbReference type="SUPFAM" id="SSF52047">
    <property type="entry name" value="RNI-like"/>
    <property type="match status" value="1"/>
</dbReference>
<reference evidence="2" key="2">
    <citation type="journal article" date="2023" name="Plants (Basel)">
        <title>Annotation of the Turnera subulata (Passifloraceae) Draft Genome Reveals the S-Locus Evolved after the Divergence of Turneroideae from Passifloroideae in a Stepwise Manner.</title>
        <authorList>
            <person name="Henning P.M."/>
            <person name="Roalson E.H."/>
            <person name="Mir W."/>
            <person name="McCubbin A.G."/>
            <person name="Shore J.S."/>
        </authorList>
    </citation>
    <scope>NUCLEOTIDE SEQUENCE</scope>
    <source>
        <strain evidence="2">F60SS</strain>
    </source>
</reference>
<organism evidence="2 3">
    <name type="scientific">Turnera subulata</name>
    <dbReference type="NCBI Taxonomy" id="218843"/>
    <lineage>
        <taxon>Eukaryota</taxon>
        <taxon>Viridiplantae</taxon>
        <taxon>Streptophyta</taxon>
        <taxon>Embryophyta</taxon>
        <taxon>Tracheophyta</taxon>
        <taxon>Spermatophyta</taxon>
        <taxon>Magnoliopsida</taxon>
        <taxon>eudicotyledons</taxon>
        <taxon>Gunneridae</taxon>
        <taxon>Pentapetalae</taxon>
        <taxon>rosids</taxon>
        <taxon>fabids</taxon>
        <taxon>Malpighiales</taxon>
        <taxon>Passifloraceae</taxon>
        <taxon>Turnera</taxon>
    </lineage>
</organism>
<protein>
    <recommendedName>
        <fullName evidence="1">F-box domain-containing protein</fullName>
    </recommendedName>
</protein>
<evidence type="ECO:0000313" key="3">
    <source>
        <dbReference type="Proteomes" id="UP001141552"/>
    </source>
</evidence>
<gene>
    <name evidence="2" type="ORF">Tsubulata_012911</name>
</gene>
<dbReference type="Gene3D" id="1.20.1280.50">
    <property type="match status" value="1"/>
</dbReference>
<dbReference type="Pfam" id="PF00646">
    <property type="entry name" value="F-box"/>
    <property type="match status" value="1"/>
</dbReference>
<keyword evidence="3" id="KW-1185">Reference proteome</keyword>
<dbReference type="PANTHER" id="PTHR34223:SF51">
    <property type="entry name" value="OS06G0556300 PROTEIN"/>
    <property type="match status" value="1"/>
</dbReference>
<evidence type="ECO:0000259" key="1">
    <source>
        <dbReference type="PROSITE" id="PS50181"/>
    </source>
</evidence>
<accession>A0A9Q0J5R7</accession>
<name>A0A9Q0J5R7_9ROSI</name>
<dbReference type="InterPro" id="IPR001810">
    <property type="entry name" value="F-box_dom"/>
</dbReference>
<reference evidence="2" key="1">
    <citation type="submission" date="2022-02" db="EMBL/GenBank/DDBJ databases">
        <authorList>
            <person name="Henning P.M."/>
            <person name="McCubbin A.G."/>
            <person name="Shore J.S."/>
        </authorList>
    </citation>
    <scope>NUCLEOTIDE SEQUENCE</scope>
    <source>
        <strain evidence="2">F60SS</strain>
        <tissue evidence="2">Leaves</tissue>
    </source>
</reference>
<proteinExistence type="predicted"/>
<evidence type="ECO:0000313" key="2">
    <source>
        <dbReference type="EMBL" id="KAJ4829022.1"/>
    </source>
</evidence>
<dbReference type="Gene3D" id="3.80.10.10">
    <property type="entry name" value="Ribonuclease Inhibitor"/>
    <property type="match status" value="1"/>
</dbReference>
<sequence>MEKERNGGGGGEEDRLSQLPEEIFLHILSFLDDKSQFRTCLLSKQWLKRCSSFVKDMCIDATRYEGRSLNGKLMDPFNEILKIRRFRLTRKATRVFPIDEVIHFLIDRHVDCLVLDYVEYFLVIDSDLTMEKKYYYWMANNHLAFFKPIPPRLSMLRYLKTLHLKGINLDVSYAGDLPPNLRSLAMVKCKIPVTTLSRRTCPKSLNELWLVECEIVVSRYAALPDAKLELGPRLAKLIIESTKFPSDTQISAPNLEIFKLLKHSIHGNSPLVQHVQLDASLGFVAIDPNKHPPFLDCVPSKNPGLLEHSIHGNFPLVDFPSLKHAELDASLDLVDHPLHPSKYPCLLKLLQGLHNAKFVSLSSTIIKVLSMSTNVEVYDQSSPFTSLESLRLGVNPEEGSSIPTKIMTYLLGGSPSSATCYFDPLLVFNCDITDPFPPPPPAATDYLDPLLVFDDPSSSSVEEPFTSFVRVLPVSPSVRSE</sequence>
<dbReference type="OrthoDB" id="811707at2759"/>
<dbReference type="InterPro" id="IPR036047">
    <property type="entry name" value="F-box-like_dom_sf"/>
</dbReference>
<dbReference type="Proteomes" id="UP001141552">
    <property type="component" value="Unassembled WGS sequence"/>
</dbReference>
<dbReference type="PROSITE" id="PS50181">
    <property type="entry name" value="FBOX"/>
    <property type="match status" value="1"/>
</dbReference>
<dbReference type="AlphaFoldDB" id="A0A9Q0J5R7"/>
<dbReference type="EMBL" id="JAKUCV010006007">
    <property type="protein sequence ID" value="KAJ4829022.1"/>
    <property type="molecule type" value="Genomic_DNA"/>
</dbReference>
<comment type="caution">
    <text evidence="2">The sequence shown here is derived from an EMBL/GenBank/DDBJ whole genome shotgun (WGS) entry which is preliminary data.</text>
</comment>